<evidence type="ECO:0000256" key="2">
    <source>
        <dbReference type="RuleBase" id="RU003707"/>
    </source>
</evidence>
<dbReference type="STRING" id="1802158.A2827_01165"/>
<evidence type="ECO:0000313" key="3">
    <source>
        <dbReference type="EMBL" id="OGZ57583.1"/>
    </source>
</evidence>
<reference evidence="3 4" key="1">
    <citation type="journal article" date="2016" name="Nat. Commun.">
        <title>Thousands of microbial genomes shed light on interconnected biogeochemical processes in an aquifer system.</title>
        <authorList>
            <person name="Anantharaman K."/>
            <person name="Brown C.T."/>
            <person name="Hug L.A."/>
            <person name="Sharon I."/>
            <person name="Castelle C.J."/>
            <person name="Probst A.J."/>
            <person name="Thomas B.C."/>
            <person name="Singh A."/>
            <person name="Wilkins M.J."/>
            <person name="Karaoz U."/>
            <person name="Brodie E.L."/>
            <person name="Williams K.H."/>
            <person name="Hubbard S.S."/>
            <person name="Banfield J.F."/>
        </authorList>
    </citation>
    <scope>NUCLEOTIDE SEQUENCE [LARGE SCALE GENOMIC DNA]</scope>
</reference>
<dbReference type="PANTHER" id="PTHR11941">
    <property type="entry name" value="ENOYL-COA HYDRATASE-RELATED"/>
    <property type="match status" value="1"/>
</dbReference>
<proteinExistence type="inferred from homology"/>
<dbReference type="GO" id="GO:0003824">
    <property type="term" value="F:catalytic activity"/>
    <property type="evidence" value="ECO:0007669"/>
    <property type="project" value="InterPro"/>
</dbReference>
<dbReference type="InterPro" id="IPR001753">
    <property type="entry name" value="Enoyl-CoA_hydra/iso"/>
</dbReference>
<evidence type="ECO:0008006" key="5">
    <source>
        <dbReference type="Google" id="ProtNLM"/>
    </source>
</evidence>
<dbReference type="PROSITE" id="PS00166">
    <property type="entry name" value="ENOYL_COA_HYDRATASE"/>
    <property type="match status" value="1"/>
</dbReference>
<dbReference type="InterPro" id="IPR018376">
    <property type="entry name" value="Enoyl-CoA_hyd/isom_CS"/>
</dbReference>
<protein>
    <recommendedName>
        <fullName evidence="5">Enoyl-CoA hydratase</fullName>
    </recommendedName>
</protein>
<dbReference type="SUPFAM" id="SSF52096">
    <property type="entry name" value="ClpP/crotonase"/>
    <property type="match status" value="1"/>
</dbReference>
<comment type="similarity">
    <text evidence="1 2">Belongs to the enoyl-CoA hydratase/isomerase family.</text>
</comment>
<accession>A0A1G2H540</accession>
<dbReference type="EMBL" id="MHOD01000027">
    <property type="protein sequence ID" value="OGZ57583.1"/>
    <property type="molecule type" value="Genomic_DNA"/>
</dbReference>
<dbReference type="Pfam" id="PF00378">
    <property type="entry name" value="ECH_1"/>
    <property type="match status" value="1"/>
</dbReference>
<dbReference type="AlphaFoldDB" id="A0A1G2H540"/>
<comment type="caution">
    <text evidence="3">The sequence shown here is derived from an EMBL/GenBank/DDBJ whole genome shotgun (WGS) entry which is preliminary data.</text>
</comment>
<dbReference type="PANTHER" id="PTHR11941:SF133">
    <property type="entry name" value="1,2-EPOXYPHENYLACETYL-COA ISOMERASE"/>
    <property type="match status" value="1"/>
</dbReference>
<dbReference type="GO" id="GO:0006635">
    <property type="term" value="P:fatty acid beta-oxidation"/>
    <property type="evidence" value="ECO:0007669"/>
    <property type="project" value="TreeGrafter"/>
</dbReference>
<dbReference type="Proteomes" id="UP000177932">
    <property type="component" value="Unassembled WGS sequence"/>
</dbReference>
<gene>
    <name evidence="3" type="ORF">A2827_01165</name>
</gene>
<organism evidence="3 4">
    <name type="scientific">Candidatus Spechtbacteria bacterium RIFCSPHIGHO2_01_FULL_43_30</name>
    <dbReference type="NCBI Taxonomy" id="1802158"/>
    <lineage>
        <taxon>Bacteria</taxon>
        <taxon>Candidatus Spechtiibacteriota</taxon>
    </lineage>
</organism>
<evidence type="ECO:0000256" key="1">
    <source>
        <dbReference type="ARBA" id="ARBA00005254"/>
    </source>
</evidence>
<name>A0A1G2H540_9BACT</name>
<dbReference type="InterPro" id="IPR029045">
    <property type="entry name" value="ClpP/crotonase-like_dom_sf"/>
</dbReference>
<dbReference type="CDD" id="cd06558">
    <property type="entry name" value="crotonase-like"/>
    <property type="match status" value="1"/>
</dbReference>
<sequence>MVYPFSTLKIGESMTSEGTTVWEKATKGISAISYEHIDYATDKRGLSVLTFKRPEVLNSFSANMKAEVSHAINTRFRYSPDERALVITGDGDYAFSSGEDLSEINPEWGRNETVDYTRRTLKAYHEIILGILCTDKPIIAAINGLAFGAGLSIAIACDYRFGVRSRNIDRCLTVDNNLMPGFSNLGLIPDSGITMTLPRLIGDTQAGAWFEPKFQISIQEATVKRVVRVSASSIADMTERVQNFFYETVLSGSGIEYAALKTLRNKELVSRLTRKGGVFDWELQSQTACMLSDFTRQKIRRYIKKSKNT</sequence>
<evidence type="ECO:0000313" key="4">
    <source>
        <dbReference type="Proteomes" id="UP000177932"/>
    </source>
</evidence>
<dbReference type="Gene3D" id="3.90.226.10">
    <property type="entry name" value="2-enoyl-CoA Hydratase, Chain A, domain 1"/>
    <property type="match status" value="1"/>
</dbReference>